<dbReference type="GO" id="GO:0043190">
    <property type="term" value="C:ATP-binding cassette (ABC) transporter complex"/>
    <property type="evidence" value="ECO:0007669"/>
    <property type="project" value="TreeGrafter"/>
</dbReference>
<evidence type="ECO:0000256" key="8">
    <source>
        <dbReference type="ARBA" id="ARBA00023136"/>
    </source>
</evidence>
<proteinExistence type="inferred from homology"/>
<dbReference type="PANTHER" id="PTHR43553:SF27">
    <property type="entry name" value="ENERGY-COUPLING FACTOR TRANSPORTER ATP-BINDING PROTEIN ECFA2"/>
    <property type="match status" value="1"/>
</dbReference>
<evidence type="ECO:0000256" key="7">
    <source>
        <dbReference type="ARBA" id="ARBA00022967"/>
    </source>
</evidence>
<dbReference type="Proteomes" id="UP000824102">
    <property type="component" value="Unassembled WGS sequence"/>
</dbReference>
<sequence length="304" mass="33715">MRIVAEHLNYTYNPGSPFASAALKDVSLTVEEGEFFGIIGHTGSGKSTFVQHLNALLRVPASLKKYRKKRKSPPSDTVLKVGDFDLTDKKTDFNALRSKVGMVMQYPEYQLFAETVFEDVAFGYKNFAPEKPTKEQVEGAVRDALTIVGLNYDEVKEMSPFDLSGGQKRRVAIAGVIVTKPEILVLDEPAAGLDPLGKQDVMDLLHRLHSTWCKTIIIVSHDMDEIAENCTRVAVFSDGEVKYVLPPKELFTHSEELLSLGLDVPLTAKICMALKERGISLECDFTTEDFLRKALALRGKEGCV</sequence>
<keyword evidence="8" id="KW-0472">Membrane</keyword>
<protein>
    <submittedName>
        <fullName evidence="10">Energy-coupling factor transporter ATPase</fullName>
    </submittedName>
</protein>
<dbReference type="GO" id="GO:0016887">
    <property type="term" value="F:ATP hydrolysis activity"/>
    <property type="evidence" value="ECO:0007669"/>
    <property type="project" value="InterPro"/>
</dbReference>
<dbReference type="Gene3D" id="3.40.50.300">
    <property type="entry name" value="P-loop containing nucleotide triphosphate hydrolases"/>
    <property type="match status" value="1"/>
</dbReference>
<reference evidence="10" key="1">
    <citation type="journal article" date="2021" name="PeerJ">
        <title>Extensive microbial diversity within the chicken gut microbiome revealed by metagenomics and culture.</title>
        <authorList>
            <person name="Gilroy R."/>
            <person name="Ravi A."/>
            <person name="Getino M."/>
            <person name="Pursley I."/>
            <person name="Horton D.L."/>
            <person name="Alikhan N.F."/>
            <person name="Baker D."/>
            <person name="Gharbi K."/>
            <person name="Hall N."/>
            <person name="Watson M."/>
            <person name="Adriaenssens E.M."/>
            <person name="Foster-Nyarko E."/>
            <person name="Jarju S."/>
            <person name="Secka A."/>
            <person name="Antonio M."/>
            <person name="Oren A."/>
            <person name="Chaudhuri R.R."/>
            <person name="La Ragione R."/>
            <person name="Hildebrand F."/>
            <person name="Pallen M.J."/>
        </authorList>
    </citation>
    <scope>NUCLEOTIDE SEQUENCE</scope>
    <source>
        <strain evidence="10">ChiW7-2402</strain>
    </source>
</reference>
<evidence type="ECO:0000259" key="9">
    <source>
        <dbReference type="PROSITE" id="PS50893"/>
    </source>
</evidence>
<dbReference type="GO" id="GO:0042626">
    <property type="term" value="F:ATPase-coupled transmembrane transporter activity"/>
    <property type="evidence" value="ECO:0007669"/>
    <property type="project" value="TreeGrafter"/>
</dbReference>
<organism evidence="10 11">
    <name type="scientific">Candidatus Gallimonas intestinavium</name>
    <dbReference type="NCBI Taxonomy" id="2838603"/>
    <lineage>
        <taxon>Bacteria</taxon>
        <taxon>Bacillati</taxon>
        <taxon>Bacillota</taxon>
        <taxon>Clostridia</taxon>
        <taxon>Candidatus Gallimonas</taxon>
    </lineage>
</organism>
<evidence type="ECO:0000256" key="3">
    <source>
        <dbReference type="ARBA" id="ARBA00022448"/>
    </source>
</evidence>
<evidence type="ECO:0000256" key="2">
    <source>
        <dbReference type="ARBA" id="ARBA00005417"/>
    </source>
</evidence>
<dbReference type="AlphaFoldDB" id="A0A9D2K0N8"/>
<dbReference type="Pfam" id="PF00005">
    <property type="entry name" value="ABC_tran"/>
    <property type="match status" value="1"/>
</dbReference>
<keyword evidence="7" id="KW-1278">Translocase</keyword>
<dbReference type="InterPro" id="IPR017871">
    <property type="entry name" value="ABC_transporter-like_CS"/>
</dbReference>
<feature type="domain" description="ABC transporter" evidence="9">
    <location>
        <begin position="3"/>
        <end position="263"/>
    </location>
</feature>
<evidence type="ECO:0000256" key="6">
    <source>
        <dbReference type="ARBA" id="ARBA00022840"/>
    </source>
</evidence>
<dbReference type="InterPro" id="IPR003593">
    <property type="entry name" value="AAA+_ATPase"/>
</dbReference>
<comment type="subcellular location">
    <subcellularLocation>
        <location evidence="1">Cell membrane</location>
        <topology evidence="1">Peripheral membrane protein</topology>
    </subcellularLocation>
</comment>
<gene>
    <name evidence="10" type="ORF">H9964_04565</name>
</gene>
<evidence type="ECO:0000313" key="11">
    <source>
        <dbReference type="Proteomes" id="UP000824102"/>
    </source>
</evidence>
<dbReference type="SUPFAM" id="SSF52540">
    <property type="entry name" value="P-loop containing nucleoside triphosphate hydrolases"/>
    <property type="match status" value="1"/>
</dbReference>
<reference evidence="10" key="2">
    <citation type="submission" date="2021-04" db="EMBL/GenBank/DDBJ databases">
        <authorList>
            <person name="Gilroy R."/>
        </authorList>
    </citation>
    <scope>NUCLEOTIDE SEQUENCE</scope>
    <source>
        <strain evidence="10">ChiW7-2402</strain>
    </source>
</reference>
<dbReference type="PROSITE" id="PS50893">
    <property type="entry name" value="ABC_TRANSPORTER_2"/>
    <property type="match status" value="1"/>
</dbReference>
<dbReference type="InterPro" id="IPR027417">
    <property type="entry name" value="P-loop_NTPase"/>
</dbReference>
<evidence type="ECO:0000256" key="1">
    <source>
        <dbReference type="ARBA" id="ARBA00004202"/>
    </source>
</evidence>
<dbReference type="InterPro" id="IPR003439">
    <property type="entry name" value="ABC_transporter-like_ATP-bd"/>
</dbReference>
<dbReference type="GO" id="GO:0005524">
    <property type="term" value="F:ATP binding"/>
    <property type="evidence" value="ECO:0007669"/>
    <property type="project" value="UniProtKB-KW"/>
</dbReference>
<comment type="caution">
    <text evidence="10">The sequence shown here is derived from an EMBL/GenBank/DDBJ whole genome shotgun (WGS) entry which is preliminary data.</text>
</comment>
<dbReference type="EMBL" id="DXBB01000064">
    <property type="protein sequence ID" value="HIZ72834.1"/>
    <property type="molecule type" value="Genomic_DNA"/>
</dbReference>
<dbReference type="PROSITE" id="PS00211">
    <property type="entry name" value="ABC_TRANSPORTER_1"/>
    <property type="match status" value="1"/>
</dbReference>
<dbReference type="CDD" id="cd03225">
    <property type="entry name" value="ABC_cobalt_CbiO_domain1"/>
    <property type="match status" value="1"/>
</dbReference>
<name>A0A9D2K0N8_9FIRM</name>
<evidence type="ECO:0000256" key="4">
    <source>
        <dbReference type="ARBA" id="ARBA00022475"/>
    </source>
</evidence>
<keyword evidence="3" id="KW-0813">Transport</keyword>
<keyword evidence="6" id="KW-0067">ATP-binding</keyword>
<accession>A0A9D2K0N8</accession>
<dbReference type="InterPro" id="IPR015856">
    <property type="entry name" value="ABC_transpr_CbiO/EcfA_su"/>
</dbReference>
<evidence type="ECO:0000256" key="5">
    <source>
        <dbReference type="ARBA" id="ARBA00022741"/>
    </source>
</evidence>
<keyword evidence="5" id="KW-0547">Nucleotide-binding</keyword>
<dbReference type="SMART" id="SM00382">
    <property type="entry name" value="AAA"/>
    <property type="match status" value="1"/>
</dbReference>
<dbReference type="PANTHER" id="PTHR43553">
    <property type="entry name" value="HEAVY METAL TRANSPORTER"/>
    <property type="match status" value="1"/>
</dbReference>
<comment type="similarity">
    <text evidence="2">Belongs to the ABC transporter superfamily.</text>
</comment>
<evidence type="ECO:0000313" key="10">
    <source>
        <dbReference type="EMBL" id="HIZ72834.1"/>
    </source>
</evidence>
<keyword evidence="4" id="KW-1003">Cell membrane</keyword>
<dbReference type="FunFam" id="3.40.50.300:FF:000224">
    <property type="entry name" value="Energy-coupling factor transporter ATP-binding protein EcfA"/>
    <property type="match status" value="1"/>
</dbReference>
<dbReference type="InterPro" id="IPR050095">
    <property type="entry name" value="ECF_ABC_transporter_ATP-bd"/>
</dbReference>